<proteinExistence type="predicted"/>
<dbReference type="OrthoDB" id="6233025at2"/>
<protein>
    <recommendedName>
        <fullName evidence="3">Poly-gamma-glutamate system protein</fullName>
    </recommendedName>
</protein>
<sequence>MKRLFWRPRQVSQTVIWLMAGFSLLGLATIEHFRTKAPQSDLDIKMTASTYASEMMRAIKAEKMNMAQASDAAVDPAGSGMIGQLMSPVTTLTGRLSAKQTAVNPNFAAVVVEQLIGAGVESGDLVAVGYSGSFPGMNANVCAALKAIGAQPVIIASAGSSQWGANNPDMMWIDMESLLFEEGLLPFKAVACSIGGYEDIGLGMTVEAKDLVKKAIKRNGLPLLTSTDFVEAIDERMQIYRKQAGGRDYKAYINVGGGTISVGRSMGKRAYKPGLNLSAKHEVLRIDSVMTRFMSKGTPVIHVVEIDRMASKYGLPLAPQQMPPIGEGGIYQQTRYNKLLTATVLVLILLSLRALVLTDFGYRFVKGRGGKKTASSPEPMV</sequence>
<gene>
    <name evidence="1" type="ORF">Poly59_51890</name>
</gene>
<organism evidence="1 2">
    <name type="scientific">Rubripirellula reticaptiva</name>
    <dbReference type="NCBI Taxonomy" id="2528013"/>
    <lineage>
        <taxon>Bacteria</taxon>
        <taxon>Pseudomonadati</taxon>
        <taxon>Planctomycetota</taxon>
        <taxon>Planctomycetia</taxon>
        <taxon>Pirellulales</taxon>
        <taxon>Pirellulaceae</taxon>
        <taxon>Rubripirellula</taxon>
    </lineage>
</organism>
<evidence type="ECO:0008006" key="3">
    <source>
        <dbReference type="Google" id="ProtNLM"/>
    </source>
</evidence>
<dbReference type="NCBIfam" id="TIGR04332">
    <property type="entry name" value="gamma_Glu_sys"/>
    <property type="match status" value="1"/>
</dbReference>
<dbReference type="EMBL" id="SJPX01000005">
    <property type="protein sequence ID" value="TWU48343.1"/>
    <property type="molecule type" value="Genomic_DNA"/>
</dbReference>
<name>A0A5C6EEZ4_9BACT</name>
<dbReference type="RefSeq" id="WP_146536717.1">
    <property type="nucleotide sequence ID" value="NZ_SJPX01000005.1"/>
</dbReference>
<keyword evidence="2" id="KW-1185">Reference proteome</keyword>
<evidence type="ECO:0000313" key="2">
    <source>
        <dbReference type="Proteomes" id="UP000317977"/>
    </source>
</evidence>
<comment type="caution">
    <text evidence="1">The sequence shown here is derived from an EMBL/GenBank/DDBJ whole genome shotgun (WGS) entry which is preliminary data.</text>
</comment>
<accession>A0A5C6EEZ4</accession>
<reference evidence="1 2" key="1">
    <citation type="submission" date="2019-02" db="EMBL/GenBank/DDBJ databases">
        <title>Deep-cultivation of Planctomycetes and their phenomic and genomic characterization uncovers novel biology.</title>
        <authorList>
            <person name="Wiegand S."/>
            <person name="Jogler M."/>
            <person name="Boedeker C."/>
            <person name="Pinto D."/>
            <person name="Vollmers J."/>
            <person name="Rivas-Marin E."/>
            <person name="Kohn T."/>
            <person name="Peeters S.H."/>
            <person name="Heuer A."/>
            <person name="Rast P."/>
            <person name="Oberbeckmann S."/>
            <person name="Bunk B."/>
            <person name="Jeske O."/>
            <person name="Meyerdierks A."/>
            <person name="Storesund J.E."/>
            <person name="Kallscheuer N."/>
            <person name="Luecker S."/>
            <person name="Lage O.M."/>
            <person name="Pohl T."/>
            <person name="Merkel B.J."/>
            <person name="Hornburger P."/>
            <person name="Mueller R.-W."/>
            <person name="Bruemmer F."/>
            <person name="Labrenz M."/>
            <person name="Spormann A.M."/>
            <person name="Op Den Camp H."/>
            <person name="Overmann J."/>
            <person name="Amann R."/>
            <person name="Jetten M.S.M."/>
            <person name="Mascher T."/>
            <person name="Medema M.H."/>
            <person name="Devos D.P."/>
            <person name="Kaster A.-K."/>
            <person name="Ovreas L."/>
            <person name="Rohde M."/>
            <person name="Galperin M.Y."/>
            <person name="Jogler C."/>
        </authorList>
    </citation>
    <scope>NUCLEOTIDE SEQUENCE [LARGE SCALE GENOMIC DNA]</scope>
    <source>
        <strain evidence="1 2">Poly59</strain>
    </source>
</reference>
<dbReference type="InterPro" id="IPR027602">
    <property type="entry name" value="PGA_system"/>
</dbReference>
<dbReference type="Proteomes" id="UP000317977">
    <property type="component" value="Unassembled WGS sequence"/>
</dbReference>
<dbReference type="AlphaFoldDB" id="A0A5C6EEZ4"/>
<evidence type="ECO:0000313" key="1">
    <source>
        <dbReference type="EMBL" id="TWU48343.1"/>
    </source>
</evidence>